<feature type="domain" description="Secretion system C-terminal sorting" evidence="3">
    <location>
        <begin position="37"/>
        <end position="106"/>
    </location>
</feature>
<keyword evidence="5" id="KW-1185">Reference proteome</keyword>
<protein>
    <submittedName>
        <fullName evidence="4">T9SS type A sorting domain-containing protein</fullName>
    </submittedName>
</protein>
<dbReference type="OrthoDB" id="862563at2"/>
<dbReference type="NCBIfam" id="TIGR04183">
    <property type="entry name" value="Por_Secre_tail"/>
    <property type="match status" value="1"/>
</dbReference>
<organism evidence="4 5">
    <name type="scientific">Aggregatimonas sangjinii</name>
    <dbReference type="NCBI Taxonomy" id="2583587"/>
    <lineage>
        <taxon>Bacteria</taxon>
        <taxon>Pseudomonadati</taxon>
        <taxon>Bacteroidota</taxon>
        <taxon>Flavobacteriia</taxon>
        <taxon>Flavobacteriales</taxon>
        <taxon>Flavobacteriaceae</taxon>
        <taxon>Aggregatimonas</taxon>
    </lineage>
</organism>
<dbReference type="Pfam" id="PF18962">
    <property type="entry name" value="Por_Secre_tail"/>
    <property type="match status" value="1"/>
</dbReference>
<sequence>MKLLYTMLFLAFAMGISAQEIPAHDAVGKAEIPGFKMYPNPAFNDVIYITTAQNAQKDILVYDVFGKVVLRARVTNTRLDVRDLDPGVYVMQVVEENKSITRKLVVK</sequence>
<dbReference type="EMBL" id="CP040710">
    <property type="protein sequence ID" value="QCW98598.1"/>
    <property type="molecule type" value="Genomic_DNA"/>
</dbReference>
<name>A0A5B7SMG6_9FLAO</name>
<keyword evidence="1 2" id="KW-0732">Signal</keyword>
<evidence type="ECO:0000313" key="5">
    <source>
        <dbReference type="Proteomes" id="UP000310017"/>
    </source>
</evidence>
<evidence type="ECO:0000256" key="1">
    <source>
        <dbReference type="ARBA" id="ARBA00022729"/>
    </source>
</evidence>
<reference evidence="4 5" key="1">
    <citation type="submission" date="2019-05" db="EMBL/GenBank/DDBJ databases">
        <title>Genome sequencing of F202Z8.</title>
        <authorList>
            <person name="Kwon Y.M."/>
        </authorList>
    </citation>
    <scope>NUCLEOTIDE SEQUENCE [LARGE SCALE GENOMIC DNA]</scope>
    <source>
        <strain evidence="4 5">F202Z8</strain>
    </source>
</reference>
<dbReference type="InterPro" id="IPR026444">
    <property type="entry name" value="Secre_tail"/>
</dbReference>
<proteinExistence type="predicted"/>
<feature type="chain" id="PRO_5022796400" evidence="2">
    <location>
        <begin position="19"/>
        <end position="107"/>
    </location>
</feature>
<dbReference type="Proteomes" id="UP000310017">
    <property type="component" value="Chromosome"/>
</dbReference>
<dbReference type="RefSeq" id="WP_138850953.1">
    <property type="nucleotide sequence ID" value="NZ_CP040710.1"/>
</dbReference>
<dbReference type="AlphaFoldDB" id="A0A5B7SMG6"/>
<evidence type="ECO:0000313" key="4">
    <source>
        <dbReference type="EMBL" id="QCW98598.1"/>
    </source>
</evidence>
<accession>A0A5B7SMG6</accession>
<evidence type="ECO:0000259" key="3">
    <source>
        <dbReference type="Pfam" id="PF18962"/>
    </source>
</evidence>
<feature type="signal peptide" evidence="2">
    <location>
        <begin position="1"/>
        <end position="18"/>
    </location>
</feature>
<evidence type="ECO:0000256" key="2">
    <source>
        <dbReference type="SAM" id="SignalP"/>
    </source>
</evidence>
<gene>
    <name evidence="4" type="ORF">FGM00_00110</name>
</gene>
<dbReference type="KEGG" id="asag:FGM00_00110"/>